<sequence length="51" mass="5856">MEGNNVKSYVIFVNPHVLYSGNKDVVEDSLKIMFAKAMKMPVLKNLPERLF</sequence>
<proteinExistence type="predicted"/>
<accession>A0A164MGW9</accession>
<protein>
    <submittedName>
        <fullName evidence="1">REP 14-3 protein</fullName>
    </submittedName>
</protein>
<evidence type="ECO:0000313" key="2">
    <source>
        <dbReference type="Proteomes" id="UP000076482"/>
    </source>
</evidence>
<dbReference type="AlphaFoldDB" id="A0A164MGW9"/>
<name>A0A164MGW9_BACCE</name>
<comment type="caution">
    <text evidence="1">The sequence shown here is derived from an EMBL/GenBank/DDBJ whole genome shotgun (WGS) entry which is preliminary data.</text>
</comment>
<gene>
    <name evidence="1" type="ORF">B4088_4163</name>
</gene>
<dbReference type="PATRIC" id="fig|1396.535.peg.536"/>
<evidence type="ECO:0000313" key="1">
    <source>
        <dbReference type="EMBL" id="KZD59381.1"/>
    </source>
</evidence>
<reference evidence="1 2" key="1">
    <citation type="submission" date="2015-09" db="EMBL/GenBank/DDBJ databases">
        <title>Bacillus cereus food isolates.</title>
        <authorList>
            <person name="Boekhorst J."/>
        </authorList>
    </citation>
    <scope>NUCLEOTIDE SEQUENCE [LARGE SCALE GENOMIC DNA]</scope>
    <source>
        <strain evidence="1 2">B4088</strain>
    </source>
</reference>
<dbReference type="Proteomes" id="UP000076482">
    <property type="component" value="Unassembled WGS sequence"/>
</dbReference>
<organism evidence="1 2">
    <name type="scientific">Bacillus cereus</name>
    <dbReference type="NCBI Taxonomy" id="1396"/>
    <lineage>
        <taxon>Bacteria</taxon>
        <taxon>Bacillati</taxon>
        <taxon>Bacillota</taxon>
        <taxon>Bacilli</taxon>
        <taxon>Bacillales</taxon>
        <taxon>Bacillaceae</taxon>
        <taxon>Bacillus</taxon>
        <taxon>Bacillus cereus group</taxon>
    </lineage>
</organism>
<dbReference type="EMBL" id="LJKE01000076">
    <property type="protein sequence ID" value="KZD59381.1"/>
    <property type="molecule type" value="Genomic_DNA"/>
</dbReference>